<protein>
    <submittedName>
        <fullName evidence="1">Uncharacterized protein</fullName>
    </submittedName>
</protein>
<accession>A0AAW9D5Y6</accession>
<dbReference type="Proteomes" id="UP001272137">
    <property type="component" value="Unassembled WGS sequence"/>
</dbReference>
<dbReference type="EMBL" id="QXCT01000002">
    <property type="protein sequence ID" value="MDW9257294.1"/>
    <property type="molecule type" value="Genomic_DNA"/>
</dbReference>
<evidence type="ECO:0000313" key="2">
    <source>
        <dbReference type="Proteomes" id="UP001272137"/>
    </source>
</evidence>
<organism evidence="1 2">
    <name type="scientific">Burkholderia thailandensis</name>
    <dbReference type="NCBI Taxonomy" id="57975"/>
    <lineage>
        <taxon>Bacteria</taxon>
        <taxon>Pseudomonadati</taxon>
        <taxon>Pseudomonadota</taxon>
        <taxon>Betaproteobacteria</taxon>
        <taxon>Burkholderiales</taxon>
        <taxon>Burkholderiaceae</taxon>
        <taxon>Burkholderia</taxon>
        <taxon>pseudomallei group</taxon>
    </lineage>
</organism>
<comment type="caution">
    <text evidence="1">The sequence shown here is derived from an EMBL/GenBank/DDBJ whole genome shotgun (WGS) entry which is preliminary data.</text>
</comment>
<proteinExistence type="predicted"/>
<reference evidence="1" key="1">
    <citation type="submission" date="2018-08" db="EMBL/GenBank/DDBJ databases">
        <title>Identification of Burkholderia cepacia strains that express a Burkholderia pseudomallei-like capsular polysaccharide.</title>
        <authorList>
            <person name="Burtnick M.N."/>
            <person name="Vongsouvath M."/>
            <person name="Newton P."/>
            <person name="Wuthiekanun V."/>
            <person name="Limmathurotsakul D."/>
            <person name="Brett P.J."/>
            <person name="Chantratita N."/>
            <person name="Dance D.A."/>
        </authorList>
    </citation>
    <scope>NUCLEOTIDE SEQUENCE</scope>
    <source>
        <strain evidence="1">SBXCC001</strain>
    </source>
</reference>
<sequence length="37" mass="4112">MIRGPDNPYIIHSKIGGRIPLNRNAPVFVSFDDSNAE</sequence>
<dbReference type="AlphaFoldDB" id="A0AAW9D5Y6"/>
<evidence type="ECO:0000313" key="1">
    <source>
        <dbReference type="EMBL" id="MDW9257294.1"/>
    </source>
</evidence>
<gene>
    <name evidence="1" type="ORF">C7S16_3187</name>
</gene>
<name>A0AAW9D5Y6_BURTH</name>